<evidence type="ECO:0000256" key="14">
    <source>
        <dbReference type="RuleBase" id="RU000461"/>
    </source>
</evidence>
<proteinExistence type="inferred from homology"/>
<dbReference type="GO" id="GO:0016705">
    <property type="term" value="F:oxidoreductase activity, acting on paired donors, with incorporation or reduction of molecular oxygen"/>
    <property type="evidence" value="ECO:0007669"/>
    <property type="project" value="InterPro"/>
</dbReference>
<dbReference type="GO" id="GO:0016020">
    <property type="term" value="C:membrane"/>
    <property type="evidence" value="ECO:0007669"/>
    <property type="project" value="UniProtKB-SubCell"/>
</dbReference>
<evidence type="ECO:0000256" key="7">
    <source>
        <dbReference type="ARBA" id="ARBA00022723"/>
    </source>
</evidence>
<feature type="transmembrane region" description="Helical" evidence="15">
    <location>
        <begin position="6"/>
        <end position="23"/>
    </location>
</feature>
<evidence type="ECO:0000256" key="4">
    <source>
        <dbReference type="ARBA" id="ARBA00010617"/>
    </source>
</evidence>
<dbReference type="PRINTS" id="PR00385">
    <property type="entry name" value="P450"/>
</dbReference>
<evidence type="ECO:0000256" key="1">
    <source>
        <dbReference type="ARBA" id="ARBA00001971"/>
    </source>
</evidence>
<evidence type="ECO:0000256" key="15">
    <source>
        <dbReference type="SAM" id="Phobius"/>
    </source>
</evidence>
<evidence type="ECO:0000256" key="9">
    <source>
        <dbReference type="ARBA" id="ARBA00023002"/>
    </source>
</evidence>
<keyword evidence="9 14" id="KW-0560">Oxidoreductase</keyword>
<evidence type="ECO:0000256" key="10">
    <source>
        <dbReference type="ARBA" id="ARBA00023004"/>
    </source>
</evidence>
<comment type="cofactor">
    <cofactor evidence="1 13">
        <name>heme</name>
        <dbReference type="ChEBI" id="CHEBI:30413"/>
    </cofactor>
</comment>
<dbReference type="PRINTS" id="PR00463">
    <property type="entry name" value="EP450I"/>
</dbReference>
<keyword evidence="5 13" id="KW-0349">Heme</keyword>
<evidence type="ECO:0000313" key="17">
    <source>
        <dbReference type="Proteomes" id="UP000772434"/>
    </source>
</evidence>
<keyword evidence="8 15" id="KW-1133">Transmembrane helix</keyword>
<comment type="caution">
    <text evidence="16">The sequence shown here is derived from an EMBL/GenBank/DDBJ whole genome shotgun (WGS) entry which is preliminary data.</text>
</comment>
<comment type="pathway">
    <text evidence="3">Secondary metabolite biosynthesis; terpenoid biosynthesis.</text>
</comment>
<keyword evidence="7 13" id="KW-0479">Metal-binding</keyword>
<dbReference type="PROSITE" id="PS00086">
    <property type="entry name" value="CYTOCHROME_P450"/>
    <property type="match status" value="1"/>
</dbReference>
<evidence type="ECO:0000256" key="6">
    <source>
        <dbReference type="ARBA" id="ARBA00022692"/>
    </source>
</evidence>
<dbReference type="InterPro" id="IPR002401">
    <property type="entry name" value="Cyt_P450_E_grp-I"/>
</dbReference>
<reference evidence="16" key="1">
    <citation type="submission" date="2020-11" db="EMBL/GenBank/DDBJ databases">
        <authorList>
            <consortium name="DOE Joint Genome Institute"/>
            <person name="Ahrendt S."/>
            <person name="Riley R."/>
            <person name="Andreopoulos W."/>
            <person name="Labutti K."/>
            <person name="Pangilinan J."/>
            <person name="Ruiz-Duenas F.J."/>
            <person name="Barrasa J.M."/>
            <person name="Sanchez-Garcia M."/>
            <person name="Camarero S."/>
            <person name="Miyauchi S."/>
            <person name="Serrano A."/>
            <person name="Linde D."/>
            <person name="Babiker R."/>
            <person name="Drula E."/>
            <person name="Ayuso-Fernandez I."/>
            <person name="Pacheco R."/>
            <person name="Padilla G."/>
            <person name="Ferreira P."/>
            <person name="Barriuso J."/>
            <person name="Kellner H."/>
            <person name="Castanera R."/>
            <person name="Alfaro M."/>
            <person name="Ramirez L."/>
            <person name="Pisabarro A.G."/>
            <person name="Kuo A."/>
            <person name="Tritt A."/>
            <person name="Lipzen A."/>
            <person name="He G."/>
            <person name="Yan M."/>
            <person name="Ng V."/>
            <person name="Cullen D."/>
            <person name="Martin F."/>
            <person name="Rosso M.-N."/>
            <person name="Henrissat B."/>
            <person name="Hibbett D."/>
            <person name="Martinez A.T."/>
            <person name="Grigoriev I.V."/>
        </authorList>
    </citation>
    <scope>NUCLEOTIDE SEQUENCE</scope>
    <source>
        <strain evidence="16">AH 40177</strain>
    </source>
</reference>
<dbReference type="GO" id="GO:0020037">
    <property type="term" value="F:heme binding"/>
    <property type="evidence" value="ECO:0007669"/>
    <property type="project" value="InterPro"/>
</dbReference>
<dbReference type="PANTHER" id="PTHR24305:SF166">
    <property type="entry name" value="CYTOCHROME P450 12A4, MITOCHONDRIAL-RELATED"/>
    <property type="match status" value="1"/>
</dbReference>
<dbReference type="InterPro" id="IPR017972">
    <property type="entry name" value="Cyt_P450_CS"/>
</dbReference>
<dbReference type="SUPFAM" id="SSF48264">
    <property type="entry name" value="Cytochrome P450"/>
    <property type="match status" value="1"/>
</dbReference>
<dbReference type="Gene3D" id="1.10.630.10">
    <property type="entry name" value="Cytochrome P450"/>
    <property type="match status" value="1"/>
</dbReference>
<evidence type="ECO:0000256" key="2">
    <source>
        <dbReference type="ARBA" id="ARBA00004370"/>
    </source>
</evidence>
<keyword evidence="6 15" id="KW-0812">Transmembrane</keyword>
<evidence type="ECO:0000313" key="16">
    <source>
        <dbReference type="EMBL" id="KAF9078764.1"/>
    </source>
</evidence>
<gene>
    <name evidence="16" type="ORF">BDP27DRAFT_1310142</name>
</gene>
<accession>A0A9P5Q5D2</accession>
<comment type="similarity">
    <text evidence="4 14">Belongs to the cytochrome P450 family.</text>
</comment>
<evidence type="ECO:0000256" key="5">
    <source>
        <dbReference type="ARBA" id="ARBA00022617"/>
    </source>
</evidence>
<name>A0A9P5Q5D2_9AGAR</name>
<dbReference type="Proteomes" id="UP000772434">
    <property type="component" value="Unassembled WGS sequence"/>
</dbReference>
<organism evidence="16 17">
    <name type="scientific">Rhodocollybia butyracea</name>
    <dbReference type="NCBI Taxonomy" id="206335"/>
    <lineage>
        <taxon>Eukaryota</taxon>
        <taxon>Fungi</taxon>
        <taxon>Dikarya</taxon>
        <taxon>Basidiomycota</taxon>
        <taxon>Agaricomycotina</taxon>
        <taxon>Agaricomycetes</taxon>
        <taxon>Agaricomycetidae</taxon>
        <taxon>Agaricales</taxon>
        <taxon>Marasmiineae</taxon>
        <taxon>Omphalotaceae</taxon>
        <taxon>Rhodocollybia</taxon>
    </lineage>
</organism>
<dbReference type="AlphaFoldDB" id="A0A9P5Q5D2"/>
<keyword evidence="17" id="KW-1185">Reference proteome</keyword>
<keyword evidence="11 14" id="KW-0503">Monooxygenase</keyword>
<comment type="subcellular location">
    <subcellularLocation>
        <location evidence="2">Membrane</location>
    </subcellularLocation>
</comment>
<dbReference type="Pfam" id="PF00067">
    <property type="entry name" value="p450"/>
    <property type="match status" value="1"/>
</dbReference>
<feature type="binding site" description="axial binding residue" evidence="13">
    <location>
        <position position="483"/>
    </location>
    <ligand>
        <name>heme</name>
        <dbReference type="ChEBI" id="CHEBI:30413"/>
    </ligand>
    <ligandPart>
        <name>Fe</name>
        <dbReference type="ChEBI" id="CHEBI:18248"/>
    </ligandPart>
</feature>
<evidence type="ECO:0000256" key="13">
    <source>
        <dbReference type="PIRSR" id="PIRSR602401-1"/>
    </source>
</evidence>
<dbReference type="OrthoDB" id="1470350at2759"/>
<sequence length="548" mass="61933">MAFLQLVPLALSASILGLLALLFRRRKPLSFLQGPPVSSWLLGHEYELTNQREVGDLEFKWFQDYGTVFRGAGCCGEETLMVSDVDALHHILNTGGYRYPKTKDDERSSEQITGRGLAWAQGATHKRHRKALNPAFTESQLRTFVPLFQMYADKLALRWRERFADSQIIDVSKWLQNTTLDVLGESTFGFHFEALDDKASDFQISIQKIFANSRQPFKLMTLWRTWKRLLPDPVVDYIASAYVTEEDVRFKSFLELAKGSARDSLARKGLNADGEKRSNNQSNMRGVEGKKDILNMLLRSMEDPKKRLDEDEVLSQVSTMLFAGYELTAMTLTWILYELSRNLNDQRRLRGEIDAILAEKGKNAMLTANDYDSMPFLNACVKEGLRLRPGVQFTTREADLDDVIPLAQPVISTSGEMLKKIPVIKGQRVHISIAAYNRSPSIWGSDSDQWNPSRFLRLESTKQQSSIGVFGNVLSFGSGVRGCIGWRFAVIEMQAILVGLLSQFEFQIPPAGLDIHAVPLKTMNVPMVRGELDKGLQMPLVVKRRSIS</sequence>
<dbReference type="PANTHER" id="PTHR24305">
    <property type="entry name" value="CYTOCHROME P450"/>
    <property type="match status" value="1"/>
</dbReference>
<evidence type="ECO:0000256" key="12">
    <source>
        <dbReference type="ARBA" id="ARBA00023136"/>
    </source>
</evidence>
<dbReference type="InterPro" id="IPR036396">
    <property type="entry name" value="Cyt_P450_sf"/>
</dbReference>
<dbReference type="GO" id="GO:0004497">
    <property type="term" value="F:monooxygenase activity"/>
    <property type="evidence" value="ECO:0007669"/>
    <property type="project" value="UniProtKB-KW"/>
</dbReference>
<dbReference type="InterPro" id="IPR001128">
    <property type="entry name" value="Cyt_P450"/>
</dbReference>
<dbReference type="InterPro" id="IPR050121">
    <property type="entry name" value="Cytochrome_P450_monoxygenase"/>
</dbReference>
<dbReference type="GO" id="GO:0005506">
    <property type="term" value="F:iron ion binding"/>
    <property type="evidence" value="ECO:0007669"/>
    <property type="project" value="InterPro"/>
</dbReference>
<evidence type="ECO:0000256" key="3">
    <source>
        <dbReference type="ARBA" id="ARBA00004721"/>
    </source>
</evidence>
<evidence type="ECO:0000256" key="11">
    <source>
        <dbReference type="ARBA" id="ARBA00023033"/>
    </source>
</evidence>
<keyword evidence="12 15" id="KW-0472">Membrane</keyword>
<protein>
    <submittedName>
        <fullName evidence="16">Cytochrome P450</fullName>
    </submittedName>
</protein>
<keyword evidence="10 13" id="KW-0408">Iron</keyword>
<dbReference type="EMBL" id="JADNRY010000001">
    <property type="protein sequence ID" value="KAF9078764.1"/>
    <property type="molecule type" value="Genomic_DNA"/>
</dbReference>
<evidence type="ECO:0000256" key="8">
    <source>
        <dbReference type="ARBA" id="ARBA00022989"/>
    </source>
</evidence>